<evidence type="ECO:0000256" key="8">
    <source>
        <dbReference type="ARBA" id="ARBA00022927"/>
    </source>
</evidence>
<accession>A0ABT3ZSD4</accession>
<keyword evidence="14" id="KW-1185">Reference proteome</keyword>
<evidence type="ECO:0000256" key="2">
    <source>
        <dbReference type="ARBA" id="ARBA00007208"/>
    </source>
</evidence>
<sequence>MAPTPPRDPAAVPPPPRPSRSGSWRPSLRRPSPRRRPAADALPAARIAGGAPGWRSPGGRWRAWLRVLPWLLVVCVACLATVLVLLPAAWIVPRFAAATGGRVSLVDPQGSLWHGSARLMLSAGSDAEGATVMPNRIAWTTRAWPLLSGHLRMVMREEQPQALPVLLDARWDGTTLSAGGLAVPAGLLTGLGAPFNTLDFQGDMRLDWTEWRLIGDRAYGGLVVSLRDLSSRVSLVRPLGTYRATVTAAGQEGTLVVETLSGPLTVSGDGQFRDGRMNFAGRVSSSDEARPNLAGLLNLMGRPLGDGAHALSFVR</sequence>
<keyword evidence="5" id="KW-1003">Cell membrane</keyword>
<gene>
    <name evidence="13" type="ORF">OVY01_18765</name>
</gene>
<evidence type="ECO:0000313" key="14">
    <source>
        <dbReference type="Proteomes" id="UP001082899"/>
    </source>
</evidence>
<evidence type="ECO:0000256" key="4">
    <source>
        <dbReference type="ARBA" id="ARBA00022448"/>
    </source>
</evidence>
<evidence type="ECO:0000256" key="11">
    <source>
        <dbReference type="SAM" id="MobiDB-lite"/>
    </source>
</evidence>
<comment type="subcellular location">
    <subcellularLocation>
        <location evidence="1">Cell inner membrane</location>
    </subcellularLocation>
</comment>
<comment type="similarity">
    <text evidence="2">Belongs to the GSP N family.</text>
</comment>
<protein>
    <recommendedName>
        <fullName evidence="3">Type II secretion system protein N</fullName>
    </recommendedName>
    <alternativeName>
        <fullName evidence="10">General secretion pathway protein N</fullName>
    </alternativeName>
</protein>
<keyword evidence="9 12" id="KW-0472">Membrane</keyword>
<dbReference type="RefSeq" id="WP_267849090.1">
    <property type="nucleotide sequence ID" value="NZ_JAPMXC010000010.1"/>
</dbReference>
<evidence type="ECO:0000256" key="10">
    <source>
        <dbReference type="ARBA" id="ARBA00030772"/>
    </source>
</evidence>
<evidence type="ECO:0000256" key="5">
    <source>
        <dbReference type="ARBA" id="ARBA00022475"/>
    </source>
</evidence>
<evidence type="ECO:0000256" key="7">
    <source>
        <dbReference type="ARBA" id="ARBA00022692"/>
    </source>
</evidence>
<evidence type="ECO:0000256" key="3">
    <source>
        <dbReference type="ARBA" id="ARBA00021563"/>
    </source>
</evidence>
<feature type="compositionally biased region" description="Pro residues" evidence="11">
    <location>
        <begin position="1"/>
        <end position="18"/>
    </location>
</feature>
<proteinExistence type="inferred from homology"/>
<feature type="transmembrane region" description="Helical" evidence="12">
    <location>
        <begin position="67"/>
        <end position="92"/>
    </location>
</feature>
<keyword evidence="4" id="KW-0813">Transport</keyword>
<evidence type="ECO:0000256" key="9">
    <source>
        <dbReference type="ARBA" id="ARBA00023136"/>
    </source>
</evidence>
<dbReference type="Pfam" id="PF01203">
    <property type="entry name" value="T2SSN"/>
    <property type="match status" value="1"/>
</dbReference>
<comment type="caution">
    <text evidence="13">The sequence shown here is derived from an EMBL/GenBank/DDBJ whole genome shotgun (WGS) entry which is preliminary data.</text>
</comment>
<feature type="region of interest" description="Disordered" evidence="11">
    <location>
        <begin position="1"/>
        <end position="42"/>
    </location>
</feature>
<keyword evidence="8" id="KW-0653">Protein transport</keyword>
<evidence type="ECO:0000256" key="6">
    <source>
        <dbReference type="ARBA" id="ARBA00022519"/>
    </source>
</evidence>
<dbReference type="Proteomes" id="UP001082899">
    <property type="component" value="Unassembled WGS sequence"/>
</dbReference>
<evidence type="ECO:0000256" key="1">
    <source>
        <dbReference type="ARBA" id="ARBA00004533"/>
    </source>
</evidence>
<evidence type="ECO:0000313" key="13">
    <source>
        <dbReference type="EMBL" id="MCY0389192.1"/>
    </source>
</evidence>
<organism evidence="13 14">
    <name type="scientific">Robbsia betulipollinis</name>
    <dbReference type="NCBI Taxonomy" id="2981849"/>
    <lineage>
        <taxon>Bacteria</taxon>
        <taxon>Pseudomonadati</taxon>
        <taxon>Pseudomonadota</taxon>
        <taxon>Betaproteobacteria</taxon>
        <taxon>Burkholderiales</taxon>
        <taxon>Burkholderiaceae</taxon>
        <taxon>Robbsia</taxon>
    </lineage>
</organism>
<evidence type="ECO:0000256" key="12">
    <source>
        <dbReference type="SAM" id="Phobius"/>
    </source>
</evidence>
<dbReference type="EMBL" id="JAPMXC010000010">
    <property type="protein sequence ID" value="MCY0389192.1"/>
    <property type="molecule type" value="Genomic_DNA"/>
</dbReference>
<keyword evidence="6" id="KW-0997">Cell inner membrane</keyword>
<feature type="compositionally biased region" description="Basic residues" evidence="11">
    <location>
        <begin position="27"/>
        <end position="36"/>
    </location>
</feature>
<keyword evidence="7 12" id="KW-0812">Transmembrane</keyword>
<dbReference type="InterPro" id="IPR022792">
    <property type="entry name" value="T2SS_protein-GspN"/>
</dbReference>
<reference evidence="13" key="1">
    <citation type="submission" date="2022-11" db="EMBL/GenBank/DDBJ databases">
        <title>Robbsia betulipollinis sp. nov., isolated from pollen of birch (Betula pendula).</title>
        <authorList>
            <person name="Shi H."/>
            <person name="Ambika Manirajan B."/>
            <person name="Ratering S."/>
            <person name="Geissler-Plaum R."/>
            <person name="Schnell S."/>
        </authorList>
    </citation>
    <scope>NUCLEOTIDE SEQUENCE</scope>
    <source>
        <strain evidence="13">Bb-Pol-6</strain>
    </source>
</reference>
<name>A0ABT3ZSD4_9BURK</name>
<keyword evidence="12" id="KW-1133">Transmembrane helix</keyword>